<dbReference type="eggNOG" id="COG1409">
    <property type="taxonomic scope" value="Bacteria"/>
</dbReference>
<dbReference type="OrthoDB" id="9780884at2"/>
<name>U2YL36_9SPHN</name>
<comment type="caution">
    <text evidence="3">The sequence shown here is derived from an EMBL/GenBank/DDBJ whole genome shotgun (WGS) entry which is preliminary data.</text>
</comment>
<gene>
    <name evidence="3" type="ORF">NT2_05_02200</name>
</gene>
<dbReference type="KEGG" id="ntd:EGO55_12345"/>
<dbReference type="PANTHER" id="PTHR43143:SF1">
    <property type="entry name" value="SERINE_THREONINE-PROTEIN PHOSPHATASE CPPED1"/>
    <property type="match status" value="1"/>
</dbReference>
<evidence type="ECO:0000256" key="1">
    <source>
        <dbReference type="SAM" id="SignalP"/>
    </source>
</evidence>
<evidence type="ECO:0000313" key="3">
    <source>
        <dbReference type="EMBL" id="GAD49300.1"/>
    </source>
</evidence>
<feature type="chain" id="PRO_5030177736" description="Calcineurin-like phosphoesterase domain-containing protein" evidence="1">
    <location>
        <begin position="29"/>
        <end position="350"/>
    </location>
</feature>
<feature type="domain" description="Calcineurin-like phosphoesterase" evidence="2">
    <location>
        <begin position="59"/>
        <end position="286"/>
    </location>
</feature>
<evidence type="ECO:0000259" key="2">
    <source>
        <dbReference type="Pfam" id="PF00149"/>
    </source>
</evidence>
<evidence type="ECO:0000313" key="4">
    <source>
        <dbReference type="Proteomes" id="UP000016568"/>
    </source>
</evidence>
<dbReference type="GO" id="GO:0016787">
    <property type="term" value="F:hydrolase activity"/>
    <property type="evidence" value="ECO:0007669"/>
    <property type="project" value="InterPro"/>
</dbReference>
<dbReference type="InterPro" id="IPR051918">
    <property type="entry name" value="STPP_CPPED1"/>
</dbReference>
<dbReference type="EMBL" id="BASZ01000005">
    <property type="protein sequence ID" value="GAD49300.1"/>
    <property type="molecule type" value="Genomic_DNA"/>
</dbReference>
<reference evidence="3 4" key="1">
    <citation type="submission" date="2013-09" db="EMBL/GenBank/DDBJ databases">
        <title>Whole genome shotgun sequence of Novosphingobium tardaugens NBRC 16725.</title>
        <authorList>
            <person name="Isaki S."/>
            <person name="Hosoyama A."/>
            <person name="Tsuchikane K."/>
            <person name="Katsumata H."/>
            <person name="Ando Y."/>
            <person name="Yamazaki S."/>
            <person name="Fujita N."/>
        </authorList>
    </citation>
    <scope>NUCLEOTIDE SEQUENCE [LARGE SCALE GENOMIC DNA]</scope>
    <source>
        <strain evidence="3 4">NBRC 16725</strain>
    </source>
</reference>
<protein>
    <recommendedName>
        <fullName evidence="2">Calcineurin-like phosphoesterase domain-containing protein</fullName>
    </recommendedName>
</protein>
<accession>U2YL36</accession>
<dbReference type="Proteomes" id="UP000016568">
    <property type="component" value="Unassembled WGS sequence"/>
</dbReference>
<dbReference type="PANTHER" id="PTHR43143">
    <property type="entry name" value="METALLOPHOSPHOESTERASE, CALCINEURIN SUPERFAMILY"/>
    <property type="match status" value="1"/>
</dbReference>
<dbReference type="SUPFAM" id="SSF56300">
    <property type="entry name" value="Metallo-dependent phosphatases"/>
    <property type="match status" value="1"/>
</dbReference>
<dbReference type="Gene3D" id="3.60.21.10">
    <property type="match status" value="1"/>
</dbReference>
<dbReference type="Pfam" id="PF00149">
    <property type="entry name" value="Metallophos"/>
    <property type="match status" value="1"/>
</dbReference>
<dbReference type="AlphaFoldDB" id="U2YL36"/>
<feature type="signal peptide" evidence="1">
    <location>
        <begin position="1"/>
        <end position="28"/>
    </location>
</feature>
<organism evidence="3 4">
    <name type="scientific">Caenibius tardaugens NBRC 16725</name>
    <dbReference type="NCBI Taxonomy" id="1219035"/>
    <lineage>
        <taxon>Bacteria</taxon>
        <taxon>Pseudomonadati</taxon>
        <taxon>Pseudomonadota</taxon>
        <taxon>Alphaproteobacteria</taxon>
        <taxon>Sphingomonadales</taxon>
        <taxon>Erythrobacteraceae</taxon>
        <taxon>Caenibius</taxon>
    </lineage>
</organism>
<proteinExistence type="predicted"/>
<sequence length="350" mass="38221">MQYTVCTARRLRRLAILAATLLTTAATAGGTHPAFVPDVKDTAAAGWTKAPEAKPETIRFAVIGDRTGLARPGVFEQAVKQADGLRPEFVINVGDLIEGYTSDAGELAREWQHIDAAIAATKTPFFFVAGNHDIGNQLMLDYWREKRGEPYYAFTWKGALFLVLDTEDPPVDMPGDYAAQFHTLAKAMQTDPKGTEAKLHEVLAGVNASRGSGESDPAMKAMEGARFSEKQVAWALDVLARHKNARWTFVLMHKPAWTLNSAEFTRIETALGTRGYTVIAGHNHYYKQETRNGRDYLTMGTAGAVSHQHGPGEMDHLAWITVDDAGPAISLLKLNGILDRNGESGQTLAK</sequence>
<dbReference type="RefSeq" id="WP_021690206.1">
    <property type="nucleotide sequence ID" value="NZ_BASZ01000005.1"/>
</dbReference>
<dbReference type="InterPro" id="IPR029052">
    <property type="entry name" value="Metallo-depent_PP-like"/>
</dbReference>
<keyword evidence="4" id="KW-1185">Reference proteome</keyword>
<dbReference type="InterPro" id="IPR004843">
    <property type="entry name" value="Calcineurin-like_PHP"/>
</dbReference>
<keyword evidence="1" id="KW-0732">Signal</keyword>